<keyword evidence="10" id="KW-1185">Reference proteome</keyword>
<proteinExistence type="inferred from homology"/>
<feature type="transmembrane region" description="Helical" evidence="7">
    <location>
        <begin position="184"/>
        <end position="207"/>
    </location>
</feature>
<dbReference type="PANTHER" id="PTHR43386:SF25">
    <property type="entry name" value="PEPTIDE ABC TRANSPORTER PERMEASE PROTEIN"/>
    <property type="match status" value="1"/>
</dbReference>
<evidence type="ECO:0000256" key="3">
    <source>
        <dbReference type="ARBA" id="ARBA00022475"/>
    </source>
</evidence>
<dbReference type="InterPro" id="IPR050366">
    <property type="entry name" value="BP-dependent_transpt_permease"/>
</dbReference>
<keyword evidence="4 7" id="KW-0812">Transmembrane</keyword>
<dbReference type="PANTHER" id="PTHR43386">
    <property type="entry name" value="OLIGOPEPTIDE TRANSPORT SYSTEM PERMEASE PROTEIN APPC"/>
    <property type="match status" value="1"/>
</dbReference>
<dbReference type="InterPro" id="IPR035906">
    <property type="entry name" value="MetI-like_sf"/>
</dbReference>
<comment type="subcellular location">
    <subcellularLocation>
        <location evidence="1 7">Cell membrane</location>
        <topology evidence="1 7">Multi-pass membrane protein</topology>
    </subcellularLocation>
</comment>
<dbReference type="SUPFAM" id="SSF161098">
    <property type="entry name" value="MetI-like"/>
    <property type="match status" value="1"/>
</dbReference>
<evidence type="ECO:0000313" key="10">
    <source>
        <dbReference type="Proteomes" id="UP000177515"/>
    </source>
</evidence>
<feature type="transmembrane region" description="Helical" evidence="7">
    <location>
        <begin position="98"/>
        <end position="121"/>
    </location>
</feature>
<evidence type="ECO:0000256" key="6">
    <source>
        <dbReference type="ARBA" id="ARBA00023136"/>
    </source>
</evidence>
<dbReference type="Pfam" id="PF12911">
    <property type="entry name" value="OppC_N"/>
    <property type="match status" value="1"/>
</dbReference>
<accession>A0ABN4TWA2</accession>
<feature type="transmembrane region" description="Helical" evidence="7">
    <location>
        <begin position="70"/>
        <end position="91"/>
    </location>
</feature>
<keyword evidence="6 7" id="KW-0472">Membrane</keyword>
<feature type="domain" description="ABC transmembrane type-1" evidence="8">
    <location>
        <begin position="67"/>
        <end position="253"/>
    </location>
</feature>
<evidence type="ECO:0000256" key="1">
    <source>
        <dbReference type="ARBA" id="ARBA00004651"/>
    </source>
</evidence>
<dbReference type="PROSITE" id="PS50928">
    <property type="entry name" value="ABC_TM1"/>
    <property type="match status" value="1"/>
</dbReference>
<dbReference type="Proteomes" id="UP000177515">
    <property type="component" value="Chromosome 2"/>
</dbReference>
<feature type="transmembrane region" description="Helical" evidence="7">
    <location>
        <begin position="127"/>
        <end position="149"/>
    </location>
</feature>
<dbReference type="Gene3D" id="1.10.3720.10">
    <property type="entry name" value="MetI-like"/>
    <property type="match status" value="1"/>
</dbReference>
<comment type="similarity">
    <text evidence="7">Belongs to the binding-protein-dependent transport system permease family.</text>
</comment>
<keyword evidence="3" id="KW-1003">Cell membrane</keyword>
<name>A0ABN4TWA2_9BURK</name>
<sequence>MALAGLALILLVLAATLLAPWLAPFDPDAADPLQRLAPPGTAHHLLGLDAQGRDIASRLLWGGRRALLGSLPPVVLAVLLSLALGLLAGYYRNPWSALIMRVIDILFAFPMVLLAIGLATALGPGTWAVALTVVAAATPYLTRVVYAAVRAERDKEYLEAARAGGAGAAAVLLRELLPNVASGAVVYGTTLVGGMIVFQAGLSFLGLGTQPPQADWGRMAAEGVQVMVLGAPHVATAPALVIVVLALSFNWLGNGLRDALDPRD</sequence>
<keyword evidence="2 7" id="KW-0813">Transport</keyword>
<evidence type="ECO:0000256" key="2">
    <source>
        <dbReference type="ARBA" id="ARBA00022448"/>
    </source>
</evidence>
<dbReference type="EMBL" id="CP017755">
    <property type="protein sequence ID" value="AOZ10706.1"/>
    <property type="molecule type" value="Genomic_DNA"/>
</dbReference>
<evidence type="ECO:0000256" key="4">
    <source>
        <dbReference type="ARBA" id="ARBA00022692"/>
    </source>
</evidence>
<organism evidence="9 10">
    <name type="scientific">Cupriavidus malaysiensis</name>
    <dbReference type="NCBI Taxonomy" id="367825"/>
    <lineage>
        <taxon>Bacteria</taxon>
        <taxon>Pseudomonadati</taxon>
        <taxon>Pseudomonadota</taxon>
        <taxon>Betaproteobacteria</taxon>
        <taxon>Burkholderiales</taxon>
        <taxon>Burkholderiaceae</taxon>
        <taxon>Cupriavidus</taxon>
    </lineage>
</organism>
<gene>
    <name evidence="9" type="ORF">BKK80_22605</name>
</gene>
<reference evidence="9 10" key="1">
    <citation type="submission" date="2016-10" db="EMBL/GenBank/DDBJ databases">
        <title>Complete genome sequences of three Cupriavidus strains isolated from various Malaysian environments.</title>
        <authorList>
            <person name="Abdullah A.A.-A."/>
            <person name="Shafie N.A.H."/>
            <person name="Lau N.S."/>
        </authorList>
    </citation>
    <scope>NUCLEOTIDE SEQUENCE [LARGE SCALE GENOMIC DNA]</scope>
    <source>
        <strain evidence="9 10">USMAA1020</strain>
    </source>
</reference>
<keyword evidence="5 7" id="KW-1133">Transmembrane helix</keyword>
<feature type="transmembrane region" description="Helical" evidence="7">
    <location>
        <begin position="227"/>
        <end position="253"/>
    </location>
</feature>
<evidence type="ECO:0000256" key="5">
    <source>
        <dbReference type="ARBA" id="ARBA00022989"/>
    </source>
</evidence>
<dbReference type="InterPro" id="IPR025966">
    <property type="entry name" value="OppC_N"/>
</dbReference>
<evidence type="ECO:0000313" key="9">
    <source>
        <dbReference type="EMBL" id="AOZ10706.1"/>
    </source>
</evidence>
<dbReference type="Pfam" id="PF00528">
    <property type="entry name" value="BPD_transp_1"/>
    <property type="match status" value="1"/>
</dbReference>
<dbReference type="CDD" id="cd06261">
    <property type="entry name" value="TM_PBP2"/>
    <property type="match status" value="1"/>
</dbReference>
<evidence type="ECO:0000256" key="7">
    <source>
        <dbReference type="RuleBase" id="RU363032"/>
    </source>
</evidence>
<protein>
    <submittedName>
        <fullName evidence="9">ABC transporter permease</fullName>
    </submittedName>
</protein>
<evidence type="ECO:0000259" key="8">
    <source>
        <dbReference type="PROSITE" id="PS50928"/>
    </source>
</evidence>
<dbReference type="InterPro" id="IPR000515">
    <property type="entry name" value="MetI-like"/>
</dbReference>